<dbReference type="PANTHER" id="PTHR40077">
    <property type="entry name" value="MEMBRANE PROTEIN-RELATED"/>
    <property type="match status" value="1"/>
</dbReference>
<evidence type="ECO:0000256" key="1">
    <source>
        <dbReference type="ARBA" id="ARBA00004651"/>
    </source>
</evidence>
<gene>
    <name evidence="8" type="ORF">ACFPQB_10295</name>
</gene>
<keyword evidence="2" id="KW-1003">Cell membrane</keyword>
<reference evidence="9" key="1">
    <citation type="journal article" date="2019" name="Int. J. Syst. Evol. Microbiol.">
        <title>The Global Catalogue of Microorganisms (GCM) 10K type strain sequencing project: providing services to taxonomists for standard genome sequencing and annotation.</title>
        <authorList>
            <consortium name="The Broad Institute Genomics Platform"/>
            <consortium name="The Broad Institute Genome Sequencing Center for Infectious Disease"/>
            <person name="Wu L."/>
            <person name="Ma J."/>
        </authorList>
    </citation>
    <scope>NUCLEOTIDE SEQUENCE [LARGE SCALE GENOMIC DNA]</scope>
    <source>
        <strain evidence="9">YIM 94188</strain>
    </source>
</reference>
<sequence length="111" mass="12480">MKTLFNVYRVLALVVGVLLAVGTIGSILKYLLEDGSALQQVGDDLTPIWLIHGWIYMVYVAIAFVLTQKARWTMPQFLLMLVAGLIPGLIFWVERRVADRLRAEHPELVGS</sequence>
<evidence type="ECO:0000313" key="8">
    <source>
        <dbReference type="EMBL" id="MFC5729309.1"/>
    </source>
</evidence>
<dbReference type="NCBIfam" id="TIGR03954">
    <property type="entry name" value="integ_memb_HG"/>
    <property type="match status" value="1"/>
</dbReference>
<keyword evidence="3 6" id="KW-0812">Transmembrane</keyword>
<dbReference type="Proteomes" id="UP001596072">
    <property type="component" value="Unassembled WGS sequence"/>
</dbReference>
<comment type="caution">
    <text evidence="8">The sequence shown here is derived from an EMBL/GenBank/DDBJ whole genome shotgun (WGS) entry which is preliminary data.</text>
</comment>
<protein>
    <submittedName>
        <fullName evidence="8">DUF3817 domain-containing protein</fullName>
    </submittedName>
</protein>
<feature type="transmembrane region" description="Helical" evidence="6">
    <location>
        <begin position="77"/>
        <end position="93"/>
    </location>
</feature>
<name>A0ABW0ZIU4_9ACTN</name>
<evidence type="ECO:0000256" key="3">
    <source>
        <dbReference type="ARBA" id="ARBA00022692"/>
    </source>
</evidence>
<evidence type="ECO:0000256" key="5">
    <source>
        <dbReference type="ARBA" id="ARBA00023136"/>
    </source>
</evidence>
<accession>A0ABW0ZIU4</accession>
<proteinExistence type="predicted"/>
<evidence type="ECO:0000256" key="4">
    <source>
        <dbReference type="ARBA" id="ARBA00022989"/>
    </source>
</evidence>
<organism evidence="8 9">
    <name type="scientific">Nocardioides vastitatis</name>
    <dbReference type="NCBI Taxonomy" id="2568655"/>
    <lineage>
        <taxon>Bacteria</taxon>
        <taxon>Bacillati</taxon>
        <taxon>Actinomycetota</taxon>
        <taxon>Actinomycetes</taxon>
        <taxon>Propionibacteriales</taxon>
        <taxon>Nocardioidaceae</taxon>
        <taxon>Nocardioides</taxon>
    </lineage>
</organism>
<dbReference type="RefSeq" id="WP_136432395.1">
    <property type="nucleotide sequence ID" value="NZ_JBHSNS010000003.1"/>
</dbReference>
<dbReference type="InterPro" id="IPR023845">
    <property type="entry name" value="DUF3817_TM"/>
</dbReference>
<feature type="transmembrane region" description="Helical" evidence="6">
    <location>
        <begin position="7"/>
        <end position="28"/>
    </location>
</feature>
<dbReference type="PANTHER" id="PTHR40077:SF2">
    <property type="entry name" value="MEMBRANE PROTEIN"/>
    <property type="match status" value="1"/>
</dbReference>
<evidence type="ECO:0000259" key="7">
    <source>
        <dbReference type="Pfam" id="PF12823"/>
    </source>
</evidence>
<keyword evidence="4 6" id="KW-1133">Transmembrane helix</keyword>
<keyword evidence="9" id="KW-1185">Reference proteome</keyword>
<feature type="domain" description="DUF3817" evidence="7">
    <location>
        <begin position="6"/>
        <end position="97"/>
    </location>
</feature>
<dbReference type="Pfam" id="PF12823">
    <property type="entry name" value="DUF3817"/>
    <property type="match status" value="1"/>
</dbReference>
<comment type="subcellular location">
    <subcellularLocation>
        <location evidence="1">Cell membrane</location>
        <topology evidence="1">Multi-pass membrane protein</topology>
    </subcellularLocation>
</comment>
<keyword evidence="5 6" id="KW-0472">Membrane</keyword>
<dbReference type="EMBL" id="JBHSNS010000003">
    <property type="protein sequence ID" value="MFC5729309.1"/>
    <property type="molecule type" value="Genomic_DNA"/>
</dbReference>
<evidence type="ECO:0000256" key="6">
    <source>
        <dbReference type="SAM" id="Phobius"/>
    </source>
</evidence>
<evidence type="ECO:0000256" key="2">
    <source>
        <dbReference type="ARBA" id="ARBA00022475"/>
    </source>
</evidence>
<evidence type="ECO:0000313" key="9">
    <source>
        <dbReference type="Proteomes" id="UP001596072"/>
    </source>
</evidence>
<feature type="transmembrane region" description="Helical" evidence="6">
    <location>
        <begin position="48"/>
        <end position="65"/>
    </location>
</feature>